<reference evidence="3 4" key="2">
    <citation type="submission" date="2024-07" db="EMBL/GenBank/DDBJ databases">
        <authorList>
            <person name="Akdeniz Z."/>
        </authorList>
    </citation>
    <scope>NUCLEOTIDE SEQUENCE [LARGE SCALE GENOMIC DNA]</scope>
</reference>
<feature type="region of interest" description="Disordered" evidence="1">
    <location>
        <begin position="191"/>
        <end position="211"/>
    </location>
</feature>
<evidence type="ECO:0000313" key="2">
    <source>
        <dbReference type="EMBL" id="CAI9928960.1"/>
    </source>
</evidence>
<gene>
    <name evidence="2" type="ORF">HINF_LOCUS16605</name>
    <name evidence="3" type="ORF">HINF_LOCUS18889</name>
</gene>
<reference evidence="2" key="1">
    <citation type="submission" date="2023-06" db="EMBL/GenBank/DDBJ databases">
        <authorList>
            <person name="Kurt Z."/>
        </authorList>
    </citation>
    <scope>NUCLEOTIDE SEQUENCE</scope>
</reference>
<evidence type="ECO:0000256" key="1">
    <source>
        <dbReference type="SAM" id="MobiDB-lite"/>
    </source>
</evidence>
<dbReference type="AlphaFoldDB" id="A0AA86TUD6"/>
<evidence type="ECO:0000313" key="4">
    <source>
        <dbReference type="Proteomes" id="UP001642409"/>
    </source>
</evidence>
<name>A0AA86TUD6_9EUKA</name>
<sequence length="211" mass="24487">MNSFIIGVTIPMILYVAYQMIERRHIKEIQELIKGSTQLDNMEPIFKLLQNKNNMEVAAKILEAGFGKFIFDKMIIHQIHFTHVITTENFMMFKMQADVDLQTTNNGTFLSETAFFNSNKNNTTLFYINQIDATIQLSSTFLKIQKVETDYTFKVENQVNLANIEIVNQMVKGVIDQRVLDAVQKKFSIELKEKEDNEKDNSKTEEQANKE</sequence>
<evidence type="ECO:0000313" key="3">
    <source>
        <dbReference type="EMBL" id="CAL6004453.1"/>
    </source>
</evidence>
<dbReference type="Proteomes" id="UP001642409">
    <property type="component" value="Unassembled WGS sequence"/>
</dbReference>
<keyword evidence="4" id="KW-1185">Reference proteome</keyword>
<protein>
    <submittedName>
        <fullName evidence="3">Hypothetical_protein</fullName>
    </submittedName>
</protein>
<comment type="caution">
    <text evidence="2">The sequence shown here is derived from an EMBL/GenBank/DDBJ whole genome shotgun (WGS) entry which is preliminary data.</text>
</comment>
<proteinExistence type="predicted"/>
<dbReference type="EMBL" id="CAXDID020000049">
    <property type="protein sequence ID" value="CAL6004453.1"/>
    <property type="molecule type" value="Genomic_DNA"/>
</dbReference>
<dbReference type="EMBL" id="CATOUU010000424">
    <property type="protein sequence ID" value="CAI9928960.1"/>
    <property type="molecule type" value="Genomic_DNA"/>
</dbReference>
<organism evidence="2">
    <name type="scientific">Hexamita inflata</name>
    <dbReference type="NCBI Taxonomy" id="28002"/>
    <lineage>
        <taxon>Eukaryota</taxon>
        <taxon>Metamonada</taxon>
        <taxon>Diplomonadida</taxon>
        <taxon>Hexamitidae</taxon>
        <taxon>Hexamitinae</taxon>
        <taxon>Hexamita</taxon>
    </lineage>
</organism>
<accession>A0AA86TUD6</accession>